<name>F4SAK1_MELLP</name>
<dbReference type="AlphaFoldDB" id="F4SAK1"/>
<dbReference type="EMBL" id="GL883178">
    <property type="protein sequence ID" value="EGF98340.1"/>
    <property type="molecule type" value="Genomic_DNA"/>
</dbReference>
<dbReference type="InParanoid" id="F4SAK1"/>
<feature type="transmembrane region" description="Helical" evidence="1">
    <location>
        <begin position="175"/>
        <end position="197"/>
    </location>
</feature>
<organism evidence="3">
    <name type="scientific">Melampsora larici-populina (strain 98AG31 / pathotype 3-4-7)</name>
    <name type="common">Poplar leaf rust fungus</name>
    <dbReference type="NCBI Taxonomy" id="747676"/>
    <lineage>
        <taxon>Eukaryota</taxon>
        <taxon>Fungi</taxon>
        <taxon>Dikarya</taxon>
        <taxon>Basidiomycota</taxon>
        <taxon>Pucciniomycotina</taxon>
        <taxon>Pucciniomycetes</taxon>
        <taxon>Pucciniales</taxon>
        <taxon>Melampsoraceae</taxon>
        <taxon>Melampsora</taxon>
    </lineage>
</organism>
<feature type="transmembrane region" description="Helical" evidence="1">
    <location>
        <begin position="238"/>
        <end position="260"/>
    </location>
</feature>
<proteinExistence type="predicted"/>
<keyword evidence="1" id="KW-1133">Transmembrane helix</keyword>
<dbReference type="GeneID" id="18925045"/>
<sequence length="291" mass="32180">MISQEELNFMTMVLILPRSENPFVAAATQLKKLCKDVSTVSASALHESEVKSLQAVPTNTAGAYSHRHAVYDRGCILPLLPPCSMGLEYFISGGIIGTNTSLSRSLKAIFVWGMDKVNRDFKEIKRICEAVADTLESTAPNYNSTSYSPVQLLNILNPAKALAPLRNDIGVHSRIVLTTGLIDLCLLASLYLPLLLVTLRDIRRRTEDLFHSFPNTDDPEAAELVKIHKRLKQEHVSLVAYAFAAYFSTMMFIPTLAWALSYPGLNFVQDKNWLLGLQIGMHGPFAISGNV</sequence>
<evidence type="ECO:0000256" key="1">
    <source>
        <dbReference type="SAM" id="Phobius"/>
    </source>
</evidence>
<reference evidence="3" key="1">
    <citation type="journal article" date="2011" name="Proc. Natl. Acad. Sci. U.S.A.">
        <title>Obligate biotrophy features unraveled by the genomic analysis of rust fungi.</title>
        <authorList>
            <person name="Duplessis S."/>
            <person name="Cuomo C.A."/>
            <person name="Lin Y.-C."/>
            <person name="Aerts A."/>
            <person name="Tisserant E."/>
            <person name="Veneault-Fourrey C."/>
            <person name="Joly D.L."/>
            <person name="Hacquard S."/>
            <person name="Amselem J."/>
            <person name="Cantarel B.L."/>
            <person name="Chiu R."/>
            <person name="Coutinho P.M."/>
            <person name="Feau N."/>
            <person name="Field M."/>
            <person name="Frey P."/>
            <person name="Gelhaye E."/>
            <person name="Goldberg J."/>
            <person name="Grabherr M.G."/>
            <person name="Kodira C.D."/>
            <person name="Kohler A."/>
            <person name="Kuees U."/>
            <person name="Lindquist E.A."/>
            <person name="Lucas S.M."/>
            <person name="Mago R."/>
            <person name="Mauceli E."/>
            <person name="Morin E."/>
            <person name="Murat C."/>
            <person name="Pangilinan J.L."/>
            <person name="Park R."/>
            <person name="Pearson M."/>
            <person name="Quesneville H."/>
            <person name="Rouhier N."/>
            <person name="Sakthikumar S."/>
            <person name="Salamov A.A."/>
            <person name="Schmutz J."/>
            <person name="Selles B."/>
            <person name="Shapiro H."/>
            <person name="Tanguay P."/>
            <person name="Tuskan G.A."/>
            <person name="Henrissat B."/>
            <person name="Van de Peer Y."/>
            <person name="Rouze P."/>
            <person name="Ellis J.G."/>
            <person name="Dodds P.N."/>
            <person name="Schein J.E."/>
            <person name="Zhong S."/>
            <person name="Hamelin R.C."/>
            <person name="Grigoriev I.V."/>
            <person name="Szabo L.J."/>
            <person name="Martin F."/>
        </authorList>
    </citation>
    <scope>NUCLEOTIDE SEQUENCE [LARGE SCALE GENOMIC DNA]</scope>
    <source>
        <strain evidence="3">98AG31 / pathotype 3-4-7</strain>
    </source>
</reference>
<dbReference type="HOGENOM" id="CLU_956707_0_0_1"/>
<dbReference type="OrthoDB" id="2507227at2759"/>
<dbReference type="VEuPathDB" id="FungiDB:MELLADRAFT_113638"/>
<accession>F4SAK1</accession>
<dbReference type="KEGG" id="mlr:MELLADRAFT_113638"/>
<protein>
    <submittedName>
        <fullName evidence="2">Uncharacterized protein</fullName>
    </submittedName>
</protein>
<evidence type="ECO:0000313" key="2">
    <source>
        <dbReference type="EMBL" id="EGF98340.1"/>
    </source>
</evidence>
<gene>
    <name evidence="2" type="ORF">MELLADRAFT_113638</name>
</gene>
<evidence type="ECO:0000313" key="3">
    <source>
        <dbReference type="Proteomes" id="UP000001072"/>
    </source>
</evidence>
<keyword evidence="1" id="KW-0472">Membrane</keyword>
<dbReference type="RefSeq" id="XP_007418398.1">
    <property type="nucleotide sequence ID" value="XM_007418336.1"/>
</dbReference>
<dbReference type="Proteomes" id="UP000001072">
    <property type="component" value="Unassembled WGS sequence"/>
</dbReference>
<keyword evidence="3" id="KW-1185">Reference proteome</keyword>
<keyword evidence="1" id="KW-0812">Transmembrane</keyword>